<evidence type="ECO:0000256" key="1">
    <source>
        <dbReference type="ARBA" id="ARBA00022723"/>
    </source>
</evidence>
<dbReference type="InterPro" id="IPR008042">
    <property type="entry name" value="Retrotrans_Pao"/>
</dbReference>
<dbReference type="SUPFAM" id="SSF56672">
    <property type="entry name" value="DNA/RNA polymerases"/>
    <property type="match status" value="1"/>
</dbReference>
<evidence type="ECO:0008006" key="11">
    <source>
        <dbReference type="Google" id="ProtNLM"/>
    </source>
</evidence>
<dbReference type="EnsemblMetazoa" id="AALFPA23_020489.R30251">
    <property type="protein sequence ID" value="AALFPA23_020489.P30251"/>
    <property type="gene ID" value="AALFPA23_020489"/>
</dbReference>
<evidence type="ECO:0000313" key="9">
    <source>
        <dbReference type="EnsemblMetazoa" id="AALFPA23_020489.P30251"/>
    </source>
</evidence>
<dbReference type="InterPro" id="IPR019786">
    <property type="entry name" value="Zinc_finger_PHD-type_CS"/>
</dbReference>
<proteinExistence type="predicted"/>
<evidence type="ECO:0000259" key="7">
    <source>
        <dbReference type="PROSITE" id="PS50016"/>
    </source>
</evidence>
<evidence type="ECO:0000313" key="10">
    <source>
        <dbReference type="Proteomes" id="UP000069940"/>
    </source>
</evidence>
<dbReference type="RefSeq" id="XP_062703493.1">
    <property type="nucleotide sequence ID" value="XM_062847509.1"/>
</dbReference>
<evidence type="ECO:0000256" key="3">
    <source>
        <dbReference type="ARBA" id="ARBA00022833"/>
    </source>
</evidence>
<feature type="region of interest" description="Disordered" evidence="6">
    <location>
        <begin position="181"/>
        <end position="200"/>
    </location>
</feature>
<dbReference type="SUPFAM" id="SSF53098">
    <property type="entry name" value="Ribonuclease H-like"/>
    <property type="match status" value="1"/>
</dbReference>
<feature type="domain" description="PHD-type" evidence="7">
    <location>
        <begin position="7"/>
        <end position="57"/>
    </location>
</feature>
<dbReference type="InterPro" id="IPR005312">
    <property type="entry name" value="DUF1759"/>
</dbReference>
<evidence type="ECO:0000256" key="2">
    <source>
        <dbReference type="ARBA" id="ARBA00022771"/>
    </source>
</evidence>
<feature type="domain" description="Integrase catalytic" evidence="8">
    <location>
        <begin position="1593"/>
        <end position="1778"/>
    </location>
</feature>
<dbReference type="InterPro" id="IPR001584">
    <property type="entry name" value="Integrase_cat-core"/>
</dbReference>
<evidence type="ECO:0000256" key="6">
    <source>
        <dbReference type="SAM" id="MobiDB-lite"/>
    </source>
</evidence>
<evidence type="ECO:0000259" key="8">
    <source>
        <dbReference type="PROSITE" id="PS50994"/>
    </source>
</evidence>
<dbReference type="Proteomes" id="UP000069940">
    <property type="component" value="Unassembled WGS sequence"/>
</dbReference>
<dbReference type="InterPro" id="IPR043502">
    <property type="entry name" value="DNA/RNA_pol_sf"/>
</dbReference>
<dbReference type="Pfam" id="PF03564">
    <property type="entry name" value="DUF1759"/>
    <property type="match status" value="1"/>
</dbReference>
<dbReference type="InterPro" id="IPR036397">
    <property type="entry name" value="RNaseH_sf"/>
</dbReference>
<keyword evidence="10" id="KW-1185">Reference proteome</keyword>
<dbReference type="PROSITE" id="PS01359">
    <property type="entry name" value="ZF_PHD_1"/>
    <property type="match status" value="1"/>
</dbReference>
<evidence type="ECO:0000256" key="4">
    <source>
        <dbReference type="PROSITE-ProRule" id="PRU00146"/>
    </source>
</evidence>
<dbReference type="Pfam" id="PF00628">
    <property type="entry name" value="PHD"/>
    <property type="match status" value="1"/>
</dbReference>
<dbReference type="Pfam" id="PF05380">
    <property type="entry name" value="Peptidase_A17"/>
    <property type="match status" value="1"/>
</dbReference>
<dbReference type="SMART" id="SM00249">
    <property type="entry name" value="PHD"/>
    <property type="match status" value="1"/>
</dbReference>
<keyword evidence="1" id="KW-0479">Metal-binding</keyword>
<dbReference type="PANTHER" id="PTHR47331:SF1">
    <property type="entry name" value="GAG-LIKE PROTEIN"/>
    <property type="match status" value="1"/>
</dbReference>
<feature type="compositionally biased region" description="Polar residues" evidence="6">
    <location>
        <begin position="93"/>
        <end position="115"/>
    </location>
</feature>
<dbReference type="Pfam" id="PF18701">
    <property type="entry name" value="DUF5641"/>
    <property type="match status" value="1"/>
</dbReference>
<dbReference type="Gene3D" id="3.30.40.10">
    <property type="entry name" value="Zinc/RING finger domain, C3HC4 (zinc finger)"/>
    <property type="match status" value="1"/>
</dbReference>
<organism evidence="9 10">
    <name type="scientific">Aedes albopictus</name>
    <name type="common">Asian tiger mosquito</name>
    <name type="synonym">Stegomyia albopicta</name>
    <dbReference type="NCBI Taxonomy" id="7160"/>
    <lineage>
        <taxon>Eukaryota</taxon>
        <taxon>Metazoa</taxon>
        <taxon>Ecdysozoa</taxon>
        <taxon>Arthropoda</taxon>
        <taxon>Hexapoda</taxon>
        <taxon>Insecta</taxon>
        <taxon>Pterygota</taxon>
        <taxon>Neoptera</taxon>
        <taxon>Endopterygota</taxon>
        <taxon>Diptera</taxon>
        <taxon>Nematocera</taxon>
        <taxon>Culicoidea</taxon>
        <taxon>Culicidae</taxon>
        <taxon>Culicinae</taxon>
        <taxon>Aedini</taxon>
        <taxon>Aedes</taxon>
        <taxon>Stegomyia</taxon>
    </lineage>
</organism>
<dbReference type="InterPro" id="IPR011011">
    <property type="entry name" value="Znf_FYVE_PHD"/>
</dbReference>
<dbReference type="InterPro" id="IPR019787">
    <property type="entry name" value="Znf_PHD-finger"/>
</dbReference>
<accession>A0ABM1ZPR2</accession>
<feature type="region of interest" description="Disordered" evidence="6">
    <location>
        <begin position="1894"/>
        <end position="1921"/>
    </location>
</feature>
<keyword evidence="3" id="KW-0862">Zinc</keyword>
<protein>
    <recommendedName>
        <fullName evidence="11">Pro-Pol polyprotein</fullName>
    </recommendedName>
</protein>
<keyword evidence="5" id="KW-0175">Coiled coil</keyword>
<dbReference type="InterPro" id="IPR013083">
    <property type="entry name" value="Znf_RING/FYVE/PHD"/>
</dbReference>
<feature type="compositionally biased region" description="Low complexity" evidence="6">
    <location>
        <begin position="181"/>
        <end position="193"/>
    </location>
</feature>
<dbReference type="GeneID" id="134285952"/>
<reference evidence="9" key="2">
    <citation type="submission" date="2025-05" db="UniProtKB">
        <authorList>
            <consortium name="EnsemblMetazoa"/>
        </authorList>
    </citation>
    <scope>IDENTIFICATION</scope>
    <source>
        <strain evidence="9">Foshan</strain>
    </source>
</reference>
<feature type="region of interest" description="Disordered" evidence="6">
    <location>
        <begin position="62"/>
        <end position="116"/>
    </location>
</feature>
<dbReference type="InterPro" id="IPR012337">
    <property type="entry name" value="RNaseH-like_sf"/>
</dbReference>
<dbReference type="SUPFAM" id="SSF57903">
    <property type="entry name" value="FYVE/PHD zinc finger"/>
    <property type="match status" value="1"/>
</dbReference>
<evidence type="ECO:0000256" key="5">
    <source>
        <dbReference type="SAM" id="Coils"/>
    </source>
</evidence>
<dbReference type="PROSITE" id="PS50994">
    <property type="entry name" value="INTEGRASE"/>
    <property type="match status" value="1"/>
</dbReference>
<sequence length="1921" mass="218718">MSDKGERYDCRSCDRPNSADIGMVACDECSTWHHYSCVGVSPGVETRPWRCNKCAIASTLASTSKEQRRRDGPDSLTPPNPPKEVANRDSRSVHNQVDGNKSLDGRTNASGTSSVRSRARLALLRLENERLLEQSRLEEERLRLEDERIQREKERALRAKEIAAMEKYLQEKLELEEIINDDSSSKASSSNASGGTKAKQTKAWLIDQHMQSDSNMNSRCVEPPIGSFPPGSFAPVPEVPEARALMIDQSVHGVGPSANQLAARQIWPRKLPTFSGDPSEWPIFYSSFETANMACGFSNVENIIRLQECLRGPAREAVVTKLMFPQSVPMIIETLKRLYGRPELLIKTLLAKVRSVEAPKPERLDTLMNFGMAVQQLCDSLEAANLKAHLSNPALLDELVDKLPAAIKLDWVRHKRAFPDPTLKEFGGFMTALVEDASEVTTLLQPRTDVNKQEKGKSRERGHLNTHIFNELDSQDGIDRKPCPICERTDHRVRNCEKFRQMDVQSRIAAAERWKLCEVCLFDHGRWKCRSRFHCTVGSCRSRHHPLLHRPISPAEVQADCHTHGKVGKSVLFRVVPVTLYNGDRYVDTYAFLDEGSSFTLIESSVSRSLGLEGKLEPLEMRWTSNVVRNEKDSRLVDVEIAGRGKQERHLLKEAHTINGLNLPRQSLSFEDLSKCFHHLQNVPVSSYANAVPKLLIGLQNLELLAPIESKIGQPGDPIAVRSVLGWAIYGPGGKVMQNHLNHHNCKCPADDELNEMVRQRFVLEDVGVSPTLLPEPAEERRARRMLEMTTRRVGDRFETGLLWKTDEIKFPDSRAMALQRMKCLETKLAKDPELKANVQQQIQQYVQKSYAHKATEKELAEADPNRVWYLPLNVVHHPRKPNKKRLVWDAAARVDGVSLNSQLLKGPDLLVSLPSVICKFRERRIGFGGDIREMFHQIRIRTVDKHSQRFFFRFNLNQPPDVYVMDVATFGATCSPCSAQHVLKVNAEEHANLFPEAAKAIVDKTYMDDYYDSADTTDEAVARALQVRDIHKNGGFEMRNWSSNSPEVLLKLGQTVEPPGPSFVCDKSDGWERVLGMMWDPVKDVFVFSTDLRGELAAYIAGDKRPTKRMALRCIMSLFDPLGLLAPYLVHGRMLLQDVWRSGVSWDEEVQDEEFAKWRRWTELLKGIGQLEIPRHYFSRARQDACRTLQLHVFTDASEAGYGCAAYFRILDGSNVTCTLVMARSKVAPLKHQSIPRMELQAALLGARLVQNVCENHTIQVNDRFVWTDSTTVLSWIRSDHRRYMQYVAHRVGEIQSLTEPKNWRWVPTKDNVADALTKWGKDTEPTSHGRWFNGPLFLNQPEVDWPPQKAIPLNTGEELRARYALIHVPVPEPFIDVERISKWKILVRTMAQVLRFVSNCRLRVEGKPAETVEATSLQQRYLKCLTPTVRVPLQQSEYLKAEQLLWRIAQAECFPDEVKILTHNRDLPLQQWKKIDRASKIYKSSPFIDEFGVMRVDGRTTNAKYLPFDCRFPVILPKDHLITTRLVEHYHRICGHTNKEAVVNEIRQRFDISHLRAVVDRVAQDCMWCKIKSSKPHFPRMAPLPEQRLTAYVRPFSYVGIDYMGPLEVTVGRHKEKRYVAVFTCLVVRAIHLEIAFDLSTDSCIMAIKRFVRKRGSPLEIFSDNGTNFVGASRQLKEQIQRINESCAETFTDAHTKWSFNPPSAPHMGGVWERMVRSVKDGMKAIDDGRKLTDEVLLTVLAEVEGFVNARPLTYMPVDRENLEAITPNHFLIGGSSPSHEPLRMSTDLGAMLRSSYLRSQYIADKVWSRWLKEYLPTINKRSKWIDDVRAVQVGDLVYVVEGDRRTWTRGRIEELITAKDGRVRQVIVRTASGLLRRPVVKLALMEIGKTREPEEEQDDLHLDPRGGGCSGITAPHHV</sequence>
<name>A0ABM1ZPR2_AEDAL</name>
<dbReference type="Gene3D" id="3.30.420.10">
    <property type="entry name" value="Ribonuclease H-like superfamily/Ribonuclease H"/>
    <property type="match status" value="2"/>
</dbReference>
<feature type="coiled-coil region" evidence="5">
    <location>
        <begin position="121"/>
        <end position="157"/>
    </location>
</feature>
<dbReference type="InterPro" id="IPR001965">
    <property type="entry name" value="Znf_PHD"/>
</dbReference>
<keyword evidence="2 4" id="KW-0863">Zinc-finger</keyword>
<dbReference type="InterPro" id="IPR040676">
    <property type="entry name" value="DUF5641"/>
</dbReference>
<reference evidence="10" key="1">
    <citation type="journal article" date="2015" name="Proc. Natl. Acad. Sci. U.S.A.">
        <title>Genome sequence of the Asian Tiger mosquito, Aedes albopictus, reveals insights into its biology, genetics, and evolution.</title>
        <authorList>
            <person name="Chen X.G."/>
            <person name="Jiang X."/>
            <person name="Gu J."/>
            <person name="Xu M."/>
            <person name="Wu Y."/>
            <person name="Deng Y."/>
            <person name="Zhang C."/>
            <person name="Bonizzoni M."/>
            <person name="Dermauw W."/>
            <person name="Vontas J."/>
            <person name="Armbruster P."/>
            <person name="Huang X."/>
            <person name="Yang Y."/>
            <person name="Zhang H."/>
            <person name="He W."/>
            <person name="Peng H."/>
            <person name="Liu Y."/>
            <person name="Wu K."/>
            <person name="Chen J."/>
            <person name="Lirakis M."/>
            <person name="Topalis P."/>
            <person name="Van Leeuwen T."/>
            <person name="Hall A.B."/>
            <person name="Jiang X."/>
            <person name="Thorpe C."/>
            <person name="Mueller R.L."/>
            <person name="Sun C."/>
            <person name="Waterhouse R.M."/>
            <person name="Yan G."/>
            <person name="Tu Z.J."/>
            <person name="Fang X."/>
            <person name="James A.A."/>
        </authorList>
    </citation>
    <scope>NUCLEOTIDE SEQUENCE [LARGE SCALE GENOMIC DNA]</scope>
    <source>
        <strain evidence="10">Foshan</strain>
    </source>
</reference>
<dbReference type="PROSITE" id="PS50016">
    <property type="entry name" value="ZF_PHD_2"/>
    <property type="match status" value="1"/>
</dbReference>
<dbReference type="PANTHER" id="PTHR47331">
    <property type="entry name" value="PHD-TYPE DOMAIN-CONTAINING PROTEIN"/>
    <property type="match status" value="1"/>
</dbReference>